<organism evidence="14 15">
    <name type="scientific">Naumovozyma castellii</name>
    <name type="common">Yeast</name>
    <name type="synonym">Saccharomyces castellii</name>
    <dbReference type="NCBI Taxonomy" id="27288"/>
    <lineage>
        <taxon>Eukaryota</taxon>
        <taxon>Fungi</taxon>
        <taxon>Dikarya</taxon>
        <taxon>Ascomycota</taxon>
        <taxon>Saccharomycotina</taxon>
        <taxon>Saccharomycetes</taxon>
        <taxon>Saccharomycetales</taxon>
        <taxon>Saccharomycetaceae</taxon>
        <taxon>Naumovozyma</taxon>
    </lineage>
</organism>
<evidence type="ECO:0000256" key="3">
    <source>
        <dbReference type="ARBA" id="ARBA00022692"/>
    </source>
</evidence>
<keyword evidence="7 11" id="KW-1133">Transmembrane helix</keyword>
<dbReference type="CDD" id="cd18596">
    <property type="entry name" value="ABC_6TM_VMR1_D1_like"/>
    <property type="match status" value="1"/>
</dbReference>
<feature type="transmembrane region" description="Helical" evidence="11">
    <location>
        <begin position="396"/>
        <end position="419"/>
    </location>
</feature>
<evidence type="ECO:0000256" key="1">
    <source>
        <dbReference type="ARBA" id="ARBA00004141"/>
    </source>
</evidence>
<feature type="region of interest" description="Disordered" evidence="10">
    <location>
        <begin position="447"/>
        <end position="468"/>
    </location>
</feature>
<dbReference type="Proteomes" id="UP000001640">
    <property type="component" value="Chromosome 3"/>
</dbReference>
<feature type="transmembrane region" description="Helical" evidence="11">
    <location>
        <begin position="34"/>
        <end position="52"/>
    </location>
</feature>
<keyword evidence="9" id="KW-0325">Glycoprotein</keyword>
<gene>
    <name evidence="14" type="primary">NCAS0C05930</name>
    <name evidence="14" type="ordered locus">NCAS_0C05930</name>
</gene>
<feature type="transmembrane region" description="Helical" evidence="11">
    <location>
        <begin position="175"/>
        <end position="194"/>
    </location>
</feature>
<keyword evidence="2" id="KW-0813">Transport</keyword>
<dbReference type="SMART" id="SM00382">
    <property type="entry name" value="AAA"/>
    <property type="match status" value="2"/>
</dbReference>
<dbReference type="EMBL" id="HE576754">
    <property type="protein sequence ID" value="CCC69583.1"/>
    <property type="molecule type" value="Genomic_DNA"/>
</dbReference>
<dbReference type="InParanoid" id="G0VDM1"/>
<dbReference type="CDD" id="cd18604">
    <property type="entry name" value="ABC_6TM_VMR1_D2_like"/>
    <property type="match status" value="1"/>
</dbReference>
<dbReference type="GO" id="GO:0005524">
    <property type="term" value="F:ATP binding"/>
    <property type="evidence" value="ECO:0007669"/>
    <property type="project" value="UniProtKB-KW"/>
</dbReference>
<feature type="transmembrane region" description="Helical" evidence="11">
    <location>
        <begin position="143"/>
        <end position="163"/>
    </location>
</feature>
<evidence type="ECO:0000259" key="13">
    <source>
        <dbReference type="PROSITE" id="PS50929"/>
    </source>
</evidence>
<feature type="domain" description="ABC transporter" evidence="12">
    <location>
        <begin position="1386"/>
        <end position="1634"/>
    </location>
</feature>
<feature type="domain" description="ABC transmembrane type-1" evidence="13">
    <location>
        <begin position="361"/>
        <end position="679"/>
    </location>
</feature>
<dbReference type="PROSITE" id="PS00211">
    <property type="entry name" value="ABC_TRANSPORTER_1"/>
    <property type="match status" value="2"/>
</dbReference>
<dbReference type="PANTHER" id="PTHR24223:SF353">
    <property type="entry name" value="ABC TRANSPORTER ATP-BINDING PROTEIN_PERMEASE VMR1-RELATED"/>
    <property type="match status" value="1"/>
</dbReference>
<dbReference type="PROSITE" id="PS50893">
    <property type="entry name" value="ABC_TRANSPORTER_2"/>
    <property type="match status" value="2"/>
</dbReference>
<keyword evidence="3 11" id="KW-0812">Transmembrane</keyword>
<dbReference type="OrthoDB" id="6500128at2759"/>
<reference key="2">
    <citation type="submission" date="2011-08" db="EMBL/GenBank/DDBJ databases">
        <title>Genome sequence of Naumovozyma castellii.</title>
        <authorList>
            <person name="Gordon J.L."/>
            <person name="Armisen D."/>
            <person name="Proux-Wera E."/>
            <person name="OhEigeartaigh S.S."/>
            <person name="Byrne K.P."/>
            <person name="Wolfe K.H."/>
        </authorList>
    </citation>
    <scope>NUCLEOTIDE SEQUENCE</scope>
    <source>
        <strain>Type strain:CBS 4309</strain>
    </source>
</reference>
<feature type="transmembrane region" description="Helical" evidence="11">
    <location>
        <begin position="1106"/>
        <end position="1124"/>
    </location>
</feature>
<dbReference type="InterPro" id="IPR011527">
    <property type="entry name" value="ABC1_TM_dom"/>
</dbReference>
<evidence type="ECO:0000256" key="2">
    <source>
        <dbReference type="ARBA" id="ARBA00022448"/>
    </source>
</evidence>
<keyword evidence="15" id="KW-1185">Reference proteome</keyword>
<dbReference type="InterPro" id="IPR050173">
    <property type="entry name" value="ABC_transporter_C-like"/>
</dbReference>
<feature type="transmembrane region" description="Helical" evidence="11">
    <location>
        <begin position="647"/>
        <end position="663"/>
    </location>
</feature>
<dbReference type="GO" id="GO:0000329">
    <property type="term" value="C:fungal-type vacuole membrane"/>
    <property type="evidence" value="ECO:0007669"/>
    <property type="project" value="TreeGrafter"/>
</dbReference>
<evidence type="ECO:0000256" key="11">
    <source>
        <dbReference type="SAM" id="Phobius"/>
    </source>
</evidence>
<dbReference type="Pfam" id="PF00664">
    <property type="entry name" value="ABC_membrane"/>
    <property type="match status" value="2"/>
</dbReference>
<feature type="domain" description="ABC transmembrane type-1" evidence="13">
    <location>
        <begin position="1030"/>
        <end position="1349"/>
    </location>
</feature>
<protein>
    <submittedName>
        <fullName evidence="14">Uncharacterized protein</fullName>
    </submittedName>
</protein>
<dbReference type="HOGENOM" id="CLU_000604_27_6_1"/>
<feature type="transmembrane region" description="Helical" evidence="11">
    <location>
        <begin position="1292"/>
        <end position="1315"/>
    </location>
</feature>
<evidence type="ECO:0000256" key="9">
    <source>
        <dbReference type="ARBA" id="ARBA00023180"/>
    </source>
</evidence>
<dbReference type="SUPFAM" id="SSF52540">
    <property type="entry name" value="P-loop containing nucleoside triphosphate hydrolases"/>
    <property type="match status" value="2"/>
</dbReference>
<dbReference type="InterPro" id="IPR003439">
    <property type="entry name" value="ABC_transporter-like_ATP-bd"/>
</dbReference>
<dbReference type="GeneID" id="96903164"/>
<evidence type="ECO:0000259" key="12">
    <source>
        <dbReference type="PROSITE" id="PS50893"/>
    </source>
</evidence>
<dbReference type="STRING" id="1064592.G0VDM1"/>
<keyword evidence="4" id="KW-0677">Repeat</keyword>
<sequence length="1657" mass="188316">MSFSSNSTGSCPFWNYDDITECGRAKYIGFDLPLVISISSLCFVSYNVWFHFHKYNQLHIKKRSLVDELLYNEVDPDENESQPLLSSARPNDGSYTQSVTTNDLLREKHFSIENIKFLKLDGTKHGEPQILQRSYNEKLRTTVELLLLLVQCVLHFFFLLKFSKNDSFDLTFRNNFTNVVLWLILAIICTVRWLNINETLSEITKYAGNLWSISFTSYLILFISTTLPFRSIYIHHIEDLVTKRYYLSQFYANLSLFLLLFTSKVGNNLPIIYKTDETITPSPEPTSSVATFISWSWIDPFVWKAHKTSLEFKDIWGLKMDDYSIFVVKGFKRFIKTMNSKKTFTFQLLSFFLKYFLLQGFWACLEASISFIPTILLKRILEYVEDQSSAPLNLAWFYVSCMFLCRFLVAVCQGQALFFGRRVCVRMRSIIISEIYSKALRRKITSNSTEKEEEEENQAENHENPLTAIVEDDEPERQTVASLDESKKSANLGAIINLMAVDAFKVSEICGYLHFFVEAVIMVFVAITLLYKLLGYAAFVGAALIIACLPLNLKLATFLGKLQKESLGFTDKRIQKLNETLQAIRIIKFFSWEDNFSRDIKEVREKELHLLLKRSLIWAFSSFVWFVTPSIVTSASFAFYIYVQGEVLTTPVAFTALSLFTLLKTPLDQLSNMISFVIQSKVSLDRIQDFLGEQDTDKYNQLTIDKLGNRIAFKNVTVTWDNGEEDFKLRDLNIEFKPGALNVVIGPTGSGKTSLLLALLGEMCLEKGEIIVPALNPRQDLVIDKFGLTNSIAYCSQAAWLLNETVRNNILFNSPYNEERYNAVIDACGLRRDLKILKASDMTEIGEKGITLSGGQKQRVSLARALYSNSKHVLLDDCLSAVDSHTALWIYDNCITGPLMSGRTCILVSHNIALTLKNAELVVILENGRVKDQGTPLVLLNKGLLGDDDLIKSNILSRTNSSVNVATPSSTNLVTSQQLQKNDIADPQANEELAKNGKLVEEETKAEGVVSIQVYKWYLTIFGGWKTVSLLGLIFITTQMVFIAQSWWVRAWVSRSLKENLSVLTNGITQFSFPIINAVNFKSVIESQKSSINTVPDYERKPHSTFYYLSIYFLIGLTQSLLAASKSVLNFVLGIRASRKIFESLLYRTLHAKLGFFDATPIGRIMNRFSKDIESVDQELTPYLEAAFFCLVQCIATMALITFITPQFLSVAILVGCLYYLVGYFYMAASRELKRFESISKSPIYQHFSETLVGVATIRAYGDESRFMLENLHKIDENNKPFFYLWVFNRWLSFRIDMIGAFVIFGAGVFILTNIKNIDSGMAGISLTYAISFTEGALWLVRFYADVEMNMNSVERLKEYMEIEQEPYDEYKDTLLHDEWPSNGKIEVKDLSLRYAPNLPKVIKNVSFVVEPKTKIGIVGRTGAGKSTIITAMFRFLNPESGYIKIDDVNIASINLTKLRRSITIIPQDPTLFTGTIKLNLDPYNEFTDDAIFEALKRVNLVTEEELQNNGTQTGTSENANKFLNLENEITEGGSNLSHGQRQLVCLARSLLRNPKIILLDEATASIDYASDAKIQETIRKEFSQSTILTIAHRLRSVIDYDKIIVMDAGEVKEYDHPYSLLLDKNSNFYSMCEQSGELETLIEMAKAAFVEKLNAK</sequence>
<reference evidence="14 15" key="1">
    <citation type="journal article" date="2011" name="Proc. Natl. Acad. Sci. U.S.A.">
        <title>Evolutionary erosion of yeast sex chromosomes by mating-type switching accidents.</title>
        <authorList>
            <person name="Gordon J.L."/>
            <person name="Armisen D."/>
            <person name="Proux-Wera E."/>
            <person name="Oheigeartaigh S.S."/>
            <person name="Byrne K.P."/>
            <person name="Wolfe K.H."/>
        </authorList>
    </citation>
    <scope>NUCLEOTIDE SEQUENCE [LARGE SCALE GENOMIC DNA]</scope>
    <source>
        <strain evidence="15">ATCC 76901 / BCRC 22586 / CBS 4309 / NBRC 1992 / NRRL Y-12630</strain>
    </source>
</reference>
<dbReference type="KEGG" id="ncs:NCAS_0C05930"/>
<feature type="transmembrane region" description="Helical" evidence="11">
    <location>
        <begin position="245"/>
        <end position="262"/>
    </location>
</feature>
<dbReference type="InterPro" id="IPR017871">
    <property type="entry name" value="ABC_transporter-like_CS"/>
</dbReference>
<dbReference type="GO" id="GO:0140359">
    <property type="term" value="F:ABC-type transporter activity"/>
    <property type="evidence" value="ECO:0007669"/>
    <property type="project" value="InterPro"/>
</dbReference>
<dbReference type="CDD" id="cd03369">
    <property type="entry name" value="ABCC_NFT1"/>
    <property type="match status" value="1"/>
</dbReference>
<feature type="transmembrane region" description="Helical" evidence="11">
    <location>
        <begin position="1028"/>
        <end position="1048"/>
    </location>
</feature>
<feature type="transmembrane region" description="Helical" evidence="11">
    <location>
        <begin position="1186"/>
        <end position="1204"/>
    </location>
</feature>
<keyword evidence="6" id="KW-0067">ATP-binding</keyword>
<evidence type="ECO:0000256" key="5">
    <source>
        <dbReference type="ARBA" id="ARBA00022741"/>
    </source>
</evidence>
<dbReference type="InterPro" id="IPR027417">
    <property type="entry name" value="P-loop_NTPase"/>
</dbReference>
<dbReference type="Gene3D" id="3.40.50.300">
    <property type="entry name" value="P-loop containing nucleotide triphosphate hydrolases"/>
    <property type="match status" value="2"/>
</dbReference>
<keyword evidence="5" id="KW-0547">Nucleotide-binding</keyword>
<feature type="transmembrane region" description="Helical" evidence="11">
    <location>
        <begin position="1211"/>
        <end position="1229"/>
    </location>
</feature>
<dbReference type="RefSeq" id="XP_003675947.1">
    <property type="nucleotide sequence ID" value="XM_003675899.1"/>
</dbReference>
<dbReference type="OMA" id="LRMITNI"/>
<dbReference type="PANTHER" id="PTHR24223">
    <property type="entry name" value="ATP-BINDING CASSETTE SUB-FAMILY C"/>
    <property type="match status" value="1"/>
</dbReference>
<dbReference type="GO" id="GO:0016887">
    <property type="term" value="F:ATP hydrolysis activity"/>
    <property type="evidence" value="ECO:0007669"/>
    <property type="project" value="InterPro"/>
</dbReference>
<evidence type="ECO:0000313" key="15">
    <source>
        <dbReference type="Proteomes" id="UP000001640"/>
    </source>
</evidence>
<feature type="transmembrane region" description="Helical" evidence="11">
    <location>
        <begin position="1327"/>
        <end position="1345"/>
    </location>
</feature>
<dbReference type="eggNOG" id="KOG0054">
    <property type="taxonomic scope" value="Eukaryota"/>
</dbReference>
<dbReference type="SUPFAM" id="SSF90123">
    <property type="entry name" value="ABC transporter transmembrane region"/>
    <property type="match status" value="2"/>
</dbReference>
<dbReference type="InterPro" id="IPR003593">
    <property type="entry name" value="AAA+_ATPase"/>
</dbReference>
<evidence type="ECO:0000256" key="10">
    <source>
        <dbReference type="SAM" id="MobiDB-lite"/>
    </source>
</evidence>
<feature type="transmembrane region" description="Helical" evidence="11">
    <location>
        <begin position="206"/>
        <end position="225"/>
    </location>
</feature>
<feature type="region of interest" description="Disordered" evidence="10">
    <location>
        <begin position="77"/>
        <end position="96"/>
    </location>
</feature>
<name>G0VDM1_NAUCA</name>
<keyword evidence="8 11" id="KW-0472">Membrane</keyword>
<proteinExistence type="predicted"/>
<dbReference type="Pfam" id="PF00005">
    <property type="entry name" value="ABC_tran"/>
    <property type="match status" value="2"/>
</dbReference>
<evidence type="ECO:0000256" key="6">
    <source>
        <dbReference type="ARBA" id="ARBA00022840"/>
    </source>
</evidence>
<evidence type="ECO:0000256" key="7">
    <source>
        <dbReference type="ARBA" id="ARBA00022989"/>
    </source>
</evidence>
<feature type="compositionally biased region" description="Polar residues" evidence="10">
    <location>
        <begin position="81"/>
        <end position="96"/>
    </location>
</feature>
<feature type="transmembrane region" description="Helical" evidence="11">
    <location>
        <begin position="509"/>
        <end position="527"/>
    </location>
</feature>
<accession>G0VDM1</accession>
<dbReference type="CDD" id="cd03250">
    <property type="entry name" value="ABCC_MRP_domain1"/>
    <property type="match status" value="1"/>
</dbReference>
<dbReference type="PROSITE" id="PS50929">
    <property type="entry name" value="ABC_TM1F"/>
    <property type="match status" value="2"/>
</dbReference>
<feature type="transmembrane region" description="Helical" evidence="11">
    <location>
        <begin position="616"/>
        <end position="641"/>
    </location>
</feature>
<evidence type="ECO:0000256" key="8">
    <source>
        <dbReference type="ARBA" id="ARBA00023136"/>
    </source>
</evidence>
<dbReference type="InterPro" id="IPR036640">
    <property type="entry name" value="ABC1_TM_sf"/>
</dbReference>
<dbReference type="FunFam" id="3.40.50.300:FF:000825">
    <property type="entry name" value="ABC bile acid transporter"/>
    <property type="match status" value="1"/>
</dbReference>
<evidence type="ECO:0000313" key="14">
    <source>
        <dbReference type="EMBL" id="CCC69583.1"/>
    </source>
</evidence>
<evidence type="ECO:0000256" key="4">
    <source>
        <dbReference type="ARBA" id="ARBA00022737"/>
    </source>
</evidence>
<dbReference type="Gene3D" id="1.20.1560.10">
    <property type="entry name" value="ABC transporter type 1, transmembrane domain"/>
    <property type="match status" value="2"/>
</dbReference>
<feature type="transmembrane region" description="Helical" evidence="11">
    <location>
        <begin position="351"/>
        <end position="376"/>
    </location>
</feature>
<dbReference type="FunFam" id="3.40.50.300:FF:000565">
    <property type="entry name" value="ABC bile acid transporter"/>
    <property type="match status" value="1"/>
</dbReference>
<feature type="transmembrane region" description="Helical" evidence="11">
    <location>
        <begin position="533"/>
        <end position="553"/>
    </location>
</feature>
<comment type="subcellular location">
    <subcellularLocation>
        <location evidence="1">Membrane</location>
        <topology evidence="1">Multi-pass membrane protein</topology>
    </subcellularLocation>
</comment>
<feature type="domain" description="ABC transporter" evidence="12">
    <location>
        <begin position="711"/>
        <end position="952"/>
    </location>
</feature>